<feature type="domain" description="STING ligand-binding" evidence="16">
    <location>
        <begin position="247"/>
        <end position="426"/>
    </location>
</feature>
<dbReference type="GO" id="GO:0033116">
    <property type="term" value="C:endoplasmic reticulum-Golgi intermediate compartment membrane"/>
    <property type="evidence" value="ECO:0007669"/>
    <property type="project" value="UniProtKB-SubCell"/>
</dbReference>
<sequence>MQNINKNSCCCIQTSKTQKRKSDINRTQKCCHLLWPHQSKHTWAKPKQAEHMDRPIVTPRASAPLTVWHRPTLIIKNEAKCQIQLRRGAPTEILSTEVLMRDECVVPRPRGYAPAVCSVVLGLLLLVLISLLDSSLIREASGLIAFPLILGAVLHCLCLLTEEWVFHSQQRYGGSVKQMLRACFSSSTLAGLCVVFLALVVGGVTYTPKQWTQVVLTCALYLLLKTLGVLGPAPVEISEVCESRKMNVAHGLAWSFYVGYLKLVLPELEKQVRKHYSETGEVLSSVRLHILLPLSAAATTRLEEVDRNVLFHQNLPELQLDRAGVRRRVYKHSIYKITDQNKEDYYCVAEYATPVLTLYQMSQDSYAGFSASDRRQQVLLFYTTLRHILETSLECRNRYRLILLDDEQAEPHYLSRELIKTLQQQEQEIPMDLTRELPRSVAEEGTYRAPVWDQHNGLQEEPPSSLPSLMISGPSPLRSLPVENTDYTQNNAHR</sequence>
<dbReference type="GeneTree" id="ENSGT00390000008582"/>
<evidence type="ECO:0000256" key="8">
    <source>
        <dbReference type="ARBA" id="ARBA00022692"/>
    </source>
</evidence>
<dbReference type="AlphaFoldDB" id="A0AAR2LHR1"/>
<comment type="subcellular location">
    <subcellularLocation>
        <location evidence="4">Cytoplasm</location>
        <location evidence="4">Perinuclear region</location>
    </subcellularLocation>
    <subcellularLocation>
        <location evidence="3">Cytoplasmic vesicle</location>
        <location evidence="3">Autophagosome membrane</location>
        <topology evidence="3">Multi-pass membrane protein</topology>
    </subcellularLocation>
    <subcellularLocation>
        <location evidence="2">Endoplasmic reticulum membrane</location>
        <topology evidence="2">Multi-pass membrane protein</topology>
    </subcellularLocation>
    <subcellularLocation>
        <location evidence="1">Endoplasmic reticulum-Golgi intermediate compartment membrane</location>
        <topology evidence="1">Multi-pass membrane protein</topology>
    </subcellularLocation>
    <subcellularLocation>
        <location evidence="5">Golgi apparatus membrane</location>
        <topology evidence="5">Multi-pass membrane protein</topology>
    </subcellularLocation>
</comment>
<comment type="similarity">
    <text evidence="6">Belongs to the STING family.</text>
</comment>
<feature type="transmembrane region" description="Helical" evidence="15">
    <location>
        <begin position="182"/>
        <end position="202"/>
    </location>
</feature>
<keyword evidence="19" id="KW-1185">Reference proteome</keyword>
<proteinExistence type="inferred from homology"/>
<evidence type="ECO:0000256" key="6">
    <source>
        <dbReference type="ARBA" id="ARBA00009027"/>
    </source>
</evidence>
<dbReference type="Ensembl" id="ENSPNAT00000087976.1">
    <property type="protein sequence ID" value="ENSPNAP00000076075.1"/>
    <property type="gene ID" value="ENSPNAG00000011871.2"/>
</dbReference>
<dbReference type="GO" id="GO:0051607">
    <property type="term" value="P:defense response to virus"/>
    <property type="evidence" value="ECO:0007669"/>
    <property type="project" value="TreeGrafter"/>
</dbReference>
<evidence type="ECO:0000256" key="3">
    <source>
        <dbReference type="ARBA" id="ARBA00004542"/>
    </source>
</evidence>
<dbReference type="GO" id="GO:0002218">
    <property type="term" value="P:activation of innate immune response"/>
    <property type="evidence" value="ECO:0007669"/>
    <property type="project" value="InterPro"/>
</dbReference>
<dbReference type="InterPro" id="IPR047191">
    <property type="entry name" value="STING_C_chordates"/>
</dbReference>
<dbReference type="GO" id="GO:0048471">
    <property type="term" value="C:perinuclear region of cytoplasm"/>
    <property type="evidence" value="ECO:0007669"/>
    <property type="project" value="UniProtKB-SubCell"/>
</dbReference>
<dbReference type="Proteomes" id="UP001501920">
    <property type="component" value="Chromosome 11"/>
</dbReference>
<evidence type="ECO:0000256" key="2">
    <source>
        <dbReference type="ARBA" id="ARBA00004477"/>
    </source>
</evidence>
<organism evidence="18 19">
    <name type="scientific">Pygocentrus nattereri</name>
    <name type="common">Red-bellied piranha</name>
    <dbReference type="NCBI Taxonomy" id="42514"/>
    <lineage>
        <taxon>Eukaryota</taxon>
        <taxon>Metazoa</taxon>
        <taxon>Chordata</taxon>
        <taxon>Craniata</taxon>
        <taxon>Vertebrata</taxon>
        <taxon>Euteleostomi</taxon>
        <taxon>Actinopterygii</taxon>
        <taxon>Neopterygii</taxon>
        <taxon>Teleostei</taxon>
        <taxon>Ostariophysi</taxon>
        <taxon>Characiformes</taxon>
        <taxon>Characoidei</taxon>
        <taxon>Pygocentrus</taxon>
    </lineage>
</organism>
<name>A0AAR2LHR1_PYGNA</name>
<reference evidence="18" key="2">
    <citation type="submission" date="2025-08" db="UniProtKB">
        <authorList>
            <consortium name="Ensembl"/>
        </authorList>
    </citation>
    <scope>IDENTIFICATION</scope>
</reference>
<evidence type="ECO:0000256" key="5">
    <source>
        <dbReference type="ARBA" id="ARBA00004653"/>
    </source>
</evidence>
<evidence type="ECO:0000256" key="9">
    <source>
        <dbReference type="ARBA" id="ARBA00022741"/>
    </source>
</evidence>
<dbReference type="InterPro" id="IPR055434">
    <property type="entry name" value="STING_TM"/>
</dbReference>
<evidence type="ECO:0000313" key="19">
    <source>
        <dbReference type="Proteomes" id="UP001501920"/>
    </source>
</evidence>
<dbReference type="PANTHER" id="PTHR34339">
    <property type="entry name" value="STIMULATOR OF INTERFERON GENES PROTEIN"/>
    <property type="match status" value="1"/>
</dbReference>
<evidence type="ECO:0000256" key="7">
    <source>
        <dbReference type="ARBA" id="ARBA00018708"/>
    </source>
</evidence>
<evidence type="ECO:0000256" key="11">
    <source>
        <dbReference type="ARBA" id="ARBA00022989"/>
    </source>
</evidence>
<feature type="domain" description="STING transmembrane" evidence="17">
    <location>
        <begin position="142"/>
        <end position="245"/>
    </location>
</feature>
<dbReference type="GO" id="GO:0032481">
    <property type="term" value="P:positive regulation of type I interferon production"/>
    <property type="evidence" value="ECO:0007669"/>
    <property type="project" value="InterPro"/>
</dbReference>
<feature type="compositionally biased region" description="Polar residues" evidence="14">
    <location>
        <begin position="485"/>
        <end position="494"/>
    </location>
</feature>
<evidence type="ECO:0000256" key="12">
    <source>
        <dbReference type="ARBA" id="ARBA00023136"/>
    </source>
</evidence>
<dbReference type="GO" id="GO:0000045">
    <property type="term" value="P:autophagosome assembly"/>
    <property type="evidence" value="ECO:0007669"/>
    <property type="project" value="TreeGrafter"/>
</dbReference>
<dbReference type="Gene3D" id="3.40.50.12100">
    <property type="entry name" value="Stimulator of interferon genes protein"/>
    <property type="match status" value="1"/>
</dbReference>
<dbReference type="GO" id="GO:0016239">
    <property type="term" value="P:positive regulation of macroautophagy"/>
    <property type="evidence" value="ECO:0007669"/>
    <property type="project" value="TreeGrafter"/>
</dbReference>
<dbReference type="GO" id="GO:0005789">
    <property type="term" value="C:endoplasmic reticulum membrane"/>
    <property type="evidence" value="ECO:0007669"/>
    <property type="project" value="UniProtKB-SubCell"/>
</dbReference>
<dbReference type="GO" id="GO:0061507">
    <property type="term" value="F:2',3'-cyclic GMP-AMP binding"/>
    <property type="evidence" value="ECO:0007669"/>
    <property type="project" value="TreeGrafter"/>
</dbReference>
<feature type="region of interest" description="Disordered" evidence="14">
    <location>
        <begin position="450"/>
        <end position="494"/>
    </location>
</feature>
<evidence type="ECO:0000256" key="10">
    <source>
        <dbReference type="ARBA" id="ARBA00022824"/>
    </source>
</evidence>
<dbReference type="InterPro" id="IPR055432">
    <property type="entry name" value="STING_LBD"/>
</dbReference>
<evidence type="ECO:0000313" key="18">
    <source>
        <dbReference type="Ensembl" id="ENSPNAP00000076075.1"/>
    </source>
</evidence>
<dbReference type="GO" id="GO:0000139">
    <property type="term" value="C:Golgi membrane"/>
    <property type="evidence" value="ECO:0007669"/>
    <property type="project" value="UniProtKB-SubCell"/>
</dbReference>
<keyword evidence="8 15" id="KW-0812">Transmembrane</keyword>
<evidence type="ECO:0000259" key="17">
    <source>
        <dbReference type="Pfam" id="PF23417"/>
    </source>
</evidence>
<evidence type="ECO:0000256" key="15">
    <source>
        <dbReference type="SAM" id="Phobius"/>
    </source>
</evidence>
<keyword evidence="9" id="KW-0547">Nucleotide-binding</keyword>
<evidence type="ECO:0000256" key="14">
    <source>
        <dbReference type="SAM" id="MobiDB-lite"/>
    </source>
</evidence>
<evidence type="ECO:0000256" key="13">
    <source>
        <dbReference type="ARBA" id="ARBA00024169"/>
    </source>
</evidence>
<keyword evidence="12 15" id="KW-0472">Membrane</keyword>
<dbReference type="GO" id="GO:0035438">
    <property type="term" value="F:cyclic-di-GMP binding"/>
    <property type="evidence" value="ECO:0007669"/>
    <property type="project" value="TreeGrafter"/>
</dbReference>
<evidence type="ECO:0000256" key="4">
    <source>
        <dbReference type="ARBA" id="ARBA00004556"/>
    </source>
</evidence>
<dbReference type="InterPro" id="IPR038623">
    <property type="entry name" value="STING_C_sf"/>
</dbReference>
<dbReference type="FunFam" id="3.40.50.12100:FF:000001">
    <property type="entry name" value="Stimulator of interferon genes protein"/>
    <property type="match status" value="1"/>
</dbReference>
<dbReference type="GO" id="GO:0061709">
    <property type="term" value="P:reticulophagy"/>
    <property type="evidence" value="ECO:0007669"/>
    <property type="project" value="TreeGrafter"/>
</dbReference>
<dbReference type="PANTHER" id="PTHR34339:SF1">
    <property type="entry name" value="STIMULATOR OF INTERFERON GENES PROTEIN"/>
    <property type="match status" value="1"/>
</dbReference>
<keyword evidence="10" id="KW-0256">Endoplasmic reticulum</keyword>
<feature type="transmembrane region" description="Helical" evidence="15">
    <location>
        <begin position="144"/>
        <end position="161"/>
    </location>
</feature>
<protein>
    <recommendedName>
        <fullName evidence="7">Stimulator of interferon genes protein</fullName>
    </recommendedName>
</protein>
<dbReference type="Gene3D" id="1.20.5.5200">
    <property type="match status" value="1"/>
</dbReference>
<accession>A0AAR2LHR1</accession>
<dbReference type="CDD" id="cd22658">
    <property type="entry name" value="STING_C_metazoan-like"/>
    <property type="match status" value="1"/>
</dbReference>
<dbReference type="InterPro" id="IPR029158">
    <property type="entry name" value="STING"/>
</dbReference>
<reference evidence="18 19" key="1">
    <citation type="submission" date="2020-10" db="EMBL/GenBank/DDBJ databases">
        <title>Pygocentrus nattereri (red-bellied piranha) genome, fPygNat1, primary haplotype.</title>
        <authorList>
            <person name="Myers G."/>
            <person name="Meyer A."/>
            <person name="Karagic N."/>
            <person name="Pippel M."/>
            <person name="Winkler S."/>
            <person name="Tracey A."/>
            <person name="Wood J."/>
            <person name="Formenti G."/>
            <person name="Howe K."/>
            <person name="Fedrigo O."/>
            <person name="Jarvis E.D."/>
        </authorList>
    </citation>
    <scope>NUCLEOTIDE SEQUENCE [LARGE SCALE GENOMIC DNA]</scope>
</reference>
<dbReference type="Pfam" id="PF15009">
    <property type="entry name" value="STING_LBD"/>
    <property type="match status" value="1"/>
</dbReference>
<keyword evidence="11 15" id="KW-1133">Transmembrane helix</keyword>
<feature type="transmembrane region" description="Helical" evidence="15">
    <location>
        <begin position="111"/>
        <end position="132"/>
    </location>
</feature>
<dbReference type="GO" id="GO:0045087">
    <property type="term" value="P:innate immune response"/>
    <property type="evidence" value="ECO:0007669"/>
    <property type="project" value="TreeGrafter"/>
</dbReference>
<evidence type="ECO:0000256" key="1">
    <source>
        <dbReference type="ARBA" id="ARBA00004457"/>
    </source>
</evidence>
<dbReference type="FunFam" id="1.20.5.5200:FF:000001">
    <property type="entry name" value="Stimulator of interferon genes protein"/>
    <property type="match status" value="1"/>
</dbReference>
<reference evidence="18" key="3">
    <citation type="submission" date="2025-09" db="UniProtKB">
        <authorList>
            <consortium name="Ensembl"/>
        </authorList>
    </citation>
    <scope>IDENTIFICATION</scope>
</reference>
<comment type="catalytic activity">
    <reaction evidence="13">
        <text>H(+)(in) = H(+)(out)</text>
        <dbReference type="Rhea" id="RHEA:34979"/>
        <dbReference type="ChEBI" id="CHEBI:15378"/>
    </reaction>
</comment>
<evidence type="ECO:0000259" key="16">
    <source>
        <dbReference type="Pfam" id="PF15009"/>
    </source>
</evidence>
<dbReference type="GO" id="GO:0000421">
    <property type="term" value="C:autophagosome membrane"/>
    <property type="evidence" value="ECO:0007669"/>
    <property type="project" value="UniProtKB-SubCell"/>
</dbReference>
<dbReference type="Pfam" id="PF23417">
    <property type="entry name" value="STING_TM"/>
    <property type="match status" value="1"/>
</dbReference>